<keyword evidence="5" id="KW-1185">Reference proteome</keyword>
<name>A0A225V768_9STRA</name>
<dbReference type="Pfam" id="PF13359">
    <property type="entry name" value="DDE_Tnp_4"/>
    <property type="match status" value="1"/>
</dbReference>
<evidence type="ECO:0000313" key="4">
    <source>
        <dbReference type="EMBL" id="OWZ00758.1"/>
    </source>
</evidence>
<dbReference type="AlphaFoldDB" id="A0A225V768"/>
<evidence type="ECO:0000256" key="2">
    <source>
        <dbReference type="ARBA" id="ARBA00022723"/>
    </source>
</evidence>
<accession>A0A225V768</accession>
<evidence type="ECO:0000259" key="3">
    <source>
        <dbReference type="Pfam" id="PF13359"/>
    </source>
</evidence>
<dbReference type="InterPro" id="IPR027806">
    <property type="entry name" value="HARBI1_dom"/>
</dbReference>
<comment type="cofactor">
    <cofactor evidence="1">
        <name>a divalent metal cation</name>
        <dbReference type="ChEBI" id="CHEBI:60240"/>
    </cofactor>
</comment>
<evidence type="ECO:0000313" key="5">
    <source>
        <dbReference type="Proteomes" id="UP000198211"/>
    </source>
</evidence>
<dbReference type="EMBL" id="NBNE01007349">
    <property type="protein sequence ID" value="OWZ00758.1"/>
    <property type="molecule type" value="Genomic_DNA"/>
</dbReference>
<gene>
    <name evidence="4" type="ORF">PHMEG_00027983</name>
</gene>
<protein>
    <recommendedName>
        <fullName evidence="3">DDE Tnp4 domain-containing protein</fullName>
    </recommendedName>
</protein>
<sequence>MGVSTLEKMVLRVIQTIEPVLCSQLVKRVKMNKQIQAGNTFSNYPHALYATDVKFQTTYRPTGRFTEQKVYFSAKHNLYGFKIECSVAPPGVVVDVSDHAPGSRSDLTMMFDWLSIDRQMLKKEDDSVPELGGEPSQFSQMWGVLVDKGYQGAGRILRTIQPQKQPRGGTLDHEDIARNKAISADRFLSRISSAV</sequence>
<feature type="domain" description="DDE Tnp4" evidence="3">
    <location>
        <begin position="61"/>
        <end position="187"/>
    </location>
</feature>
<reference evidence="5" key="1">
    <citation type="submission" date="2017-03" db="EMBL/GenBank/DDBJ databases">
        <title>Phytopthora megakarya and P. palmivora, two closely related causual agents of cacao black pod achieved similar genome size and gene model numbers by different mechanisms.</title>
        <authorList>
            <person name="Ali S."/>
            <person name="Shao J."/>
            <person name="Larry D.J."/>
            <person name="Kronmiller B."/>
            <person name="Shen D."/>
            <person name="Strem M.D."/>
            <person name="Melnick R.L."/>
            <person name="Guiltinan M.J."/>
            <person name="Tyler B.M."/>
            <person name="Meinhardt L.W."/>
            <person name="Bailey B.A."/>
        </authorList>
    </citation>
    <scope>NUCLEOTIDE SEQUENCE [LARGE SCALE GENOMIC DNA]</scope>
    <source>
        <strain evidence="5">zdho120</strain>
    </source>
</reference>
<comment type="caution">
    <text evidence="4">The sequence shown here is derived from an EMBL/GenBank/DDBJ whole genome shotgun (WGS) entry which is preliminary data.</text>
</comment>
<organism evidence="4 5">
    <name type="scientific">Phytophthora megakarya</name>
    <dbReference type="NCBI Taxonomy" id="4795"/>
    <lineage>
        <taxon>Eukaryota</taxon>
        <taxon>Sar</taxon>
        <taxon>Stramenopiles</taxon>
        <taxon>Oomycota</taxon>
        <taxon>Peronosporomycetes</taxon>
        <taxon>Peronosporales</taxon>
        <taxon>Peronosporaceae</taxon>
        <taxon>Phytophthora</taxon>
    </lineage>
</organism>
<proteinExistence type="predicted"/>
<dbReference type="OrthoDB" id="164601at2759"/>
<keyword evidence="2" id="KW-0479">Metal-binding</keyword>
<evidence type="ECO:0000256" key="1">
    <source>
        <dbReference type="ARBA" id="ARBA00001968"/>
    </source>
</evidence>
<dbReference type="Proteomes" id="UP000198211">
    <property type="component" value="Unassembled WGS sequence"/>
</dbReference>
<dbReference type="GO" id="GO:0046872">
    <property type="term" value="F:metal ion binding"/>
    <property type="evidence" value="ECO:0007669"/>
    <property type="project" value="UniProtKB-KW"/>
</dbReference>